<proteinExistence type="predicted"/>
<protein>
    <submittedName>
        <fullName evidence="1">Uncharacterized protein</fullName>
    </submittedName>
</protein>
<evidence type="ECO:0000313" key="1">
    <source>
        <dbReference type="EMBL" id="KAJ8117582.1"/>
    </source>
</evidence>
<name>A0ACC2IRA5_9PEZI</name>
<dbReference type="EMBL" id="JAPESX010001083">
    <property type="protein sequence ID" value="KAJ8117582.1"/>
    <property type="molecule type" value="Genomic_DNA"/>
</dbReference>
<reference evidence="1" key="1">
    <citation type="submission" date="2022-11" db="EMBL/GenBank/DDBJ databases">
        <title>Genome Sequence of Nemania bipapillata.</title>
        <authorList>
            <person name="Buettner E."/>
        </authorList>
    </citation>
    <scope>NUCLEOTIDE SEQUENCE</scope>
    <source>
        <strain evidence="1">CP14</strain>
    </source>
</reference>
<organism evidence="1 2">
    <name type="scientific">Nemania bipapillata</name>
    <dbReference type="NCBI Taxonomy" id="110536"/>
    <lineage>
        <taxon>Eukaryota</taxon>
        <taxon>Fungi</taxon>
        <taxon>Dikarya</taxon>
        <taxon>Ascomycota</taxon>
        <taxon>Pezizomycotina</taxon>
        <taxon>Sordariomycetes</taxon>
        <taxon>Xylariomycetidae</taxon>
        <taxon>Xylariales</taxon>
        <taxon>Xylariaceae</taxon>
        <taxon>Nemania</taxon>
    </lineage>
</organism>
<keyword evidence="2" id="KW-1185">Reference proteome</keyword>
<accession>A0ACC2IRA5</accession>
<dbReference type="Proteomes" id="UP001153334">
    <property type="component" value="Unassembled WGS sequence"/>
</dbReference>
<gene>
    <name evidence="1" type="ORF">ONZ43_g4173</name>
</gene>
<sequence length="261" mass="30124">MSHTRQPQDGFDWLRFDNTEPMRVDYALLLTCRRAYLETHSLPLLQTEQRFYCHRGPFSGTSEGSRMDVGKFITERLSKPAPTSDLRQKDLVRSARLFTQQYWLEDAFLPFVSTSIWFTNLEHLRITLRRSDWWNWEQNDTLRINPFKGNCHHGHTIDLMRQDISTGTGNVDFASSAWGRAFMHMSKLKTLTIDFETSDDKRSEMEVAILPPRLVGEDSRTTGATTACHAAAMSGIIPEEMYVLSAGKQDCLFRNDTGRNY</sequence>
<evidence type="ECO:0000313" key="2">
    <source>
        <dbReference type="Proteomes" id="UP001153334"/>
    </source>
</evidence>
<comment type="caution">
    <text evidence="1">The sequence shown here is derived from an EMBL/GenBank/DDBJ whole genome shotgun (WGS) entry which is preliminary data.</text>
</comment>